<feature type="compositionally biased region" description="Low complexity" evidence="1">
    <location>
        <begin position="17"/>
        <end position="30"/>
    </location>
</feature>
<dbReference type="InterPro" id="IPR019236">
    <property type="entry name" value="APP1_cat"/>
</dbReference>
<feature type="compositionally biased region" description="Polar residues" evidence="1">
    <location>
        <begin position="560"/>
        <end position="570"/>
    </location>
</feature>
<dbReference type="GO" id="GO:0030479">
    <property type="term" value="C:actin cortical patch"/>
    <property type="evidence" value="ECO:0007669"/>
    <property type="project" value="TreeGrafter"/>
</dbReference>
<dbReference type="InterPro" id="IPR036412">
    <property type="entry name" value="HAD-like_sf"/>
</dbReference>
<evidence type="ECO:0000256" key="1">
    <source>
        <dbReference type="SAM" id="MobiDB-lite"/>
    </source>
</evidence>
<reference evidence="3" key="1">
    <citation type="submission" date="2021-06" db="EMBL/GenBank/DDBJ databases">
        <authorList>
            <person name="Kallberg Y."/>
            <person name="Tangrot J."/>
            <person name="Rosling A."/>
        </authorList>
    </citation>
    <scope>NUCLEOTIDE SEQUENCE</scope>
    <source>
        <strain evidence="3">AZ414A</strain>
    </source>
</reference>
<dbReference type="PANTHER" id="PTHR28208">
    <property type="entry name" value="PHOSPHATIDATE PHOSPHATASE APP1"/>
    <property type="match status" value="1"/>
</dbReference>
<dbReference type="EMBL" id="CAJVPK010000171">
    <property type="protein sequence ID" value="CAG8466138.1"/>
    <property type="molecule type" value="Genomic_DNA"/>
</dbReference>
<sequence>MNSPLKSLKFDSFRTESSVSSSSSDDNNNNILESPEEYEQNCLLFPTYATKHKFNDETEQSELTDDWFIRVRGRAFSTPKSSKTRAFFLKLTTKMTGIQKSDSSYELLESRTSLFWTNNLSDKEFTVKVVGLTESKKMALDGDPNDLSLEQLAENFTPDTVKDEFKKVIENIHNQHKISHLDAETSSIQVKPNSGKFSGEIIIPQSKVQSWLMDEGDNNQESQLLRLEAFQNEEVSPVFGVVNLVEPEGISVISDIDDTIKETAVLSGPRAILANTFLQPFKDVPGMAKLYRFWYDKGVKFHYVSNSPWQLLPMLRSFFNTHNFPPGSAHLKFYDGLIRSARDQRGNPTASKFEYIREILKDFPKRKFILIGDSGEHDPDIYAEIAEKFPNQIIRILIRDVTTPHLNNQQQRSPTYSKTLKSTMNYFRKVYSSSSELKVSTIDNKNNGSEKYEPEYEKVSPNDNKNNGSEKYEFEYEKECVKEFVEENEQVIVKEFEKECEKEKCETSSELSESKETSRNNSLEESKKDFHSRAFQKFRATNFMKQISSTIKSAKDAVKSSPSPSPNGSEQCRDVASNPFEAEFNNINTNINSENSTTEDDFVKSPRILRSLDIFDKRMEVLQQSLPEGLFSTFSDPTMLEDDIIINKELKLI</sequence>
<evidence type="ECO:0000259" key="2">
    <source>
        <dbReference type="Pfam" id="PF09949"/>
    </source>
</evidence>
<dbReference type="GO" id="GO:0008195">
    <property type="term" value="F:phosphatidate phosphatase activity"/>
    <property type="evidence" value="ECO:0007669"/>
    <property type="project" value="InterPro"/>
</dbReference>
<proteinExistence type="predicted"/>
<evidence type="ECO:0000313" key="4">
    <source>
        <dbReference type="Proteomes" id="UP000789706"/>
    </source>
</evidence>
<dbReference type="SUPFAM" id="SSF56784">
    <property type="entry name" value="HAD-like"/>
    <property type="match status" value="1"/>
</dbReference>
<feature type="region of interest" description="Disordered" evidence="1">
    <location>
        <begin position="505"/>
        <end position="528"/>
    </location>
</feature>
<feature type="compositionally biased region" description="Basic and acidic residues" evidence="1">
    <location>
        <begin position="448"/>
        <end position="460"/>
    </location>
</feature>
<feature type="domain" description="Phosphatidate phosphatase APP1 catalytic" evidence="2">
    <location>
        <begin position="250"/>
        <end position="400"/>
    </location>
</feature>
<dbReference type="Pfam" id="PF09949">
    <property type="entry name" value="APP1_cat"/>
    <property type="match status" value="1"/>
</dbReference>
<gene>
    <name evidence="3" type="ORF">DEBURN_LOCUS2927</name>
</gene>
<feature type="region of interest" description="Disordered" evidence="1">
    <location>
        <begin position="13"/>
        <end position="32"/>
    </location>
</feature>
<dbReference type="AlphaFoldDB" id="A0A9N8VVV5"/>
<name>A0A9N8VVV5_9GLOM</name>
<keyword evidence="4" id="KW-1185">Reference proteome</keyword>
<dbReference type="PANTHER" id="PTHR28208:SF3">
    <property type="entry name" value="PHOSPHATIDATE PHOSPHATASE APP1"/>
    <property type="match status" value="1"/>
</dbReference>
<dbReference type="Proteomes" id="UP000789706">
    <property type="component" value="Unassembled WGS sequence"/>
</dbReference>
<evidence type="ECO:0000313" key="3">
    <source>
        <dbReference type="EMBL" id="CAG8466138.1"/>
    </source>
</evidence>
<comment type="caution">
    <text evidence="3">The sequence shown here is derived from an EMBL/GenBank/DDBJ whole genome shotgun (WGS) entry which is preliminary data.</text>
</comment>
<protein>
    <submittedName>
        <fullName evidence="3">3315_t:CDS:1</fullName>
    </submittedName>
</protein>
<dbReference type="OrthoDB" id="2117591at2759"/>
<feature type="region of interest" description="Disordered" evidence="1">
    <location>
        <begin position="554"/>
        <end position="574"/>
    </location>
</feature>
<organism evidence="3 4">
    <name type="scientific">Diversispora eburnea</name>
    <dbReference type="NCBI Taxonomy" id="1213867"/>
    <lineage>
        <taxon>Eukaryota</taxon>
        <taxon>Fungi</taxon>
        <taxon>Fungi incertae sedis</taxon>
        <taxon>Mucoromycota</taxon>
        <taxon>Glomeromycotina</taxon>
        <taxon>Glomeromycetes</taxon>
        <taxon>Diversisporales</taxon>
        <taxon>Diversisporaceae</taxon>
        <taxon>Diversispora</taxon>
    </lineage>
</organism>
<dbReference type="InterPro" id="IPR052935">
    <property type="entry name" value="Mg2+_PAP"/>
</dbReference>
<accession>A0A9N8VVV5</accession>
<feature type="region of interest" description="Disordered" evidence="1">
    <location>
        <begin position="441"/>
        <end position="469"/>
    </location>
</feature>